<organism evidence="2 3">
    <name type="scientific">Bradyrhizobium canariense</name>
    <dbReference type="NCBI Taxonomy" id="255045"/>
    <lineage>
        <taxon>Bacteria</taxon>
        <taxon>Pseudomonadati</taxon>
        <taxon>Pseudomonadota</taxon>
        <taxon>Alphaproteobacteria</taxon>
        <taxon>Hyphomicrobiales</taxon>
        <taxon>Nitrobacteraceae</taxon>
        <taxon>Bradyrhizobium</taxon>
    </lineage>
</organism>
<keyword evidence="1" id="KW-0472">Membrane</keyword>
<proteinExistence type="predicted"/>
<dbReference type="Proteomes" id="UP000243904">
    <property type="component" value="Chromosome I"/>
</dbReference>
<accession>A0A1H1XGW7</accession>
<name>A0A1H1XGW7_9BRAD</name>
<keyword evidence="1" id="KW-0812">Transmembrane</keyword>
<keyword evidence="3" id="KW-1185">Reference proteome</keyword>
<dbReference type="RefSeq" id="WP_146688722.1">
    <property type="nucleotide sequence ID" value="NZ_LT629750.1"/>
</dbReference>
<dbReference type="AlphaFoldDB" id="A0A1H1XGW7"/>
<gene>
    <name evidence="2" type="ORF">SAMN05444158_4319</name>
</gene>
<sequence>MSLISSLLIVAGTLAVAAVFAVAYGEADRKRLLLEIAIGVASTFAGVFLGLGLDNLKKTLEDRDLAAASLRSTTVSFIQEMRPWYQDAPKFPTIALTTPDADQKRIYLEMFQDYVSKAALEAPNIAGLSDPRITKSFDEIFLILLSDYGTRIKLDSRIMNAAAAPSIEKYRSYHRILQLGNQVYQLMCLQASLLKGDANQADFDIFLQGSLGAERANQLNCSAPQWGAASLVNTILQQASRAGAKSIEPKEWNFGP</sequence>
<reference evidence="3" key="1">
    <citation type="submission" date="2016-10" db="EMBL/GenBank/DDBJ databases">
        <authorList>
            <person name="Varghese N."/>
            <person name="Submissions S."/>
        </authorList>
    </citation>
    <scope>NUCLEOTIDE SEQUENCE [LARGE SCALE GENOMIC DNA]</scope>
    <source>
        <strain evidence="3">GAS369</strain>
    </source>
</reference>
<feature type="transmembrane region" description="Helical" evidence="1">
    <location>
        <begin position="31"/>
        <end position="53"/>
    </location>
</feature>
<protein>
    <submittedName>
        <fullName evidence="2">Uncharacterized protein</fullName>
    </submittedName>
</protein>
<dbReference type="EMBL" id="LT629750">
    <property type="protein sequence ID" value="SDT08430.1"/>
    <property type="molecule type" value="Genomic_DNA"/>
</dbReference>
<evidence type="ECO:0000313" key="2">
    <source>
        <dbReference type="EMBL" id="SDT08430.1"/>
    </source>
</evidence>
<keyword evidence="1" id="KW-1133">Transmembrane helix</keyword>
<evidence type="ECO:0000313" key="3">
    <source>
        <dbReference type="Proteomes" id="UP000243904"/>
    </source>
</evidence>
<evidence type="ECO:0000256" key="1">
    <source>
        <dbReference type="SAM" id="Phobius"/>
    </source>
</evidence>